<reference evidence="6 7" key="1">
    <citation type="submission" date="2023-08" db="EMBL/GenBank/DDBJ databases">
        <title>Helicovermis profunda gen. nov., sp. nov., a novel mesophilic, fermentative bacterium within the Bacillota from a deep-sea hydrothermal vent chimney.</title>
        <authorList>
            <person name="Miyazaki U."/>
            <person name="Mizutani D."/>
            <person name="Hashimoto Y."/>
            <person name="Tame A."/>
            <person name="Sawayama S."/>
            <person name="Miyazaki J."/>
            <person name="Takai K."/>
            <person name="Nakagawa S."/>
        </authorList>
    </citation>
    <scope>NUCLEOTIDE SEQUENCE [LARGE SCALE GENOMIC DNA]</scope>
    <source>
        <strain evidence="6 7">S502</strain>
    </source>
</reference>
<keyword evidence="2" id="KW-0238">DNA-binding</keyword>
<dbReference type="PANTHER" id="PTHR24567:SF58">
    <property type="entry name" value="CYCLIC AMP-BINDING REGULATORY PROTEIN"/>
    <property type="match status" value="1"/>
</dbReference>
<dbReference type="AlphaFoldDB" id="A0AAU9DZQ7"/>
<evidence type="ECO:0000259" key="4">
    <source>
        <dbReference type="PROSITE" id="PS50042"/>
    </source>
</evidence>
<feature type="domain" description="HTH crp-type" evidence="5">
    <location>
        <begin position="150"/>
        <end position="218"/>
    </location>
</feature>
<dbReference type="SUPFAM" id="SSF46785">
    <property type="entry name" value="Winged helix' DNA-binding domain"/>
    <property type="match status" value="1"/>
</dbReference>
<dbReference type="Pfam" id="PF13545">
    <property type="entry name" value="HTH_Crp_2"/>
    <property type="match status" value="1"/>
</dbReference>
<dbReference type="InterPro" id="IPR014710">
    <property type="entry name" value="RmlC-like_jellyroll"/>
</dbReference>
<dbReference type="SMART" id="SM00419">
    <property type="entry name" value="HTH_CRP"/>
    <property type="match status" value="1"/>
</dbReference>
<evidence type="ECO:0000313" key="6">
    <source>
        <dbReference type="EMBL" id="BEP27706.1"/>
    </source>
</evidence>
<dbReference type="KEGG" id="hprf:HLPR_00370"/>
<dbReference type="InterPro" id="IPR050397">
    <property type="entry name" value="Env_Response_Regulators"/>
</dbReference>
<accession>A0AAU9DZQ7</accession>
<dbReference type="SUPFAM" id="SSF51206">
    <property type="entry name" value="cAMP-binding domain-like"/>
    <property type="match status" value="1"/>
</dbReference>
<dbReference type="PROSITE" id="PS51063">
    <property type="entry name" value="HTH_CRP_2"/>
    <property type="match status" value="1"/>
</dbReference>
<dbReference type="PANTHER" id="PTHR24567">
    <property type="entry name" value="CRP FAMILY TRANSCRIPTIONAL REGULATORY PROTEIN"/>
    <property type="match status" value="1"/>
</dbReference>
<name>A0AAU9DZQ7_9FIRM</name>
<dbReference type="Pfam" id="PF00027">
    <property type="entry name" value="cNMP_binding"/>
    <property type="match status" value="1"/>
</dbReference>
<dbReference type="InterPro" id="IPR012318">
    <property type="entry name" value="HTH_CRP"/>
</dbReference>
<dbReference type="Gene3D" id="2.60.120.10">
    <property type="entry name" value="Jelly Rolls"/>
    <property type="match status" value="1"/>
</dbReference>
<evidence type="ECO:0000259" key="5">
    <source>
        <dbReference type="PROSITE" id="PS51063"/>
    </source>
</evidence>
<feature type="domain" description="Cyclic nucleotide-binding" evidence="4">
    <location>
        <begin position="13"/>
        <end position="120"/>
    </location>
</feature>
<organism evidence="6 7">
    <name type="scientific">Helicovermis profundi</name>
    <dbReference type="NCBI Taxonomy" id="3065157"/>
    <lineage>
        <taxon>Bacteria</taxon>
        <taxon>Bacillati</taxon>
        <taxon>Bacillota</taxon>
        <taxon>Clostridia</taxon>
        <taxon>Helicovermis</taxon>
    </lineage>
</organism>
<evidence type="ECO:0000256" key="1">
    <source>
        <dbReference type="ARBA" id="ARBA00023015"/>
    </source>
</evidence>
<dbReference type="GO" id="GO:0003700">
    <property type="term" value="F:DNA-binding transcription factor activity"/>
    <property type="evidence" value="ECO:0007669"/>
    <property type="project" value="TreeGrafter"/>
</dbReference>
<proteinExistence type="predicted"/>
<dbReference type="GO" id="GO:0005829">
    <property type="term" value="C:cytosol"/>
    <property type="evidence" value="ECO:0007669"/>
    <property type="project" value="TreeGrafter"/>
</dbReference>
<gene>
    <name evidence="6" type="ORF">HLPR_00370</name>
</gene>
<dbReference type="InterPro" id="IPR018490">
    <property type="entry name" value="cNMP-bd_dom_sf"/>
</dbReference>
<evidence type="ECO:0000256" key="2">
    <source>
        <dbReference type="ARBA" id="ARBA00023125"/>
    </source>
</evidence>
<dbReference type="RefSeq" id="WP_338536076.1">
    <property type="nucleotide sequence ID" value="NZ_AP028654.1"/>
</dbReference>
<dbReference type="InterPro" id="IPR036390">
    <property type="entry name" value="WH_DNA-bd_sf"/>
</dbReference>
<keyword evidence="3" id="KW-0804">Transcription</keyword>
<keyword evidence="1" id="KW-0805">Transcription regulation</keyword>
<dbReference type="EMBL" id="AP028654">
    <property type="protein sequence ID" value="BEP27706.1"/>
    <property type="molecule type" value="Genomic_DNA"/>
</dbReference>
<dbReference type="GO" id="GO:0003677">
    <property type="term" value="F:DNA binding"/>
    <property type="evidence" value="ECO:0007669"/>
    <property type="project" value="UniProtKB-KW"/>
</dbReference>
<keyword evidence="7" id="KW-1185">Reference proteome</keyword>
<evidence type="ECO:0000313" key="7">
    <source>
        <dbReference type="Proteomes" id="UP001321786"/>
    </source>
</evidence>
<protein>
    <submittedName>
        <fullName evidence="6">Crp/Fnr family transcriptional regulator</fullName>
    </submittedName>
</protein>
<dbReference type="InterPro" id="IPR000595">
    <property type="entry name" value="cNMP-bd_dom"/>
</dbReference>
<dbReference type="SMART" id="SM00100">
    <property type="entry name" value="cNMP"/>
    <property type="match status" value="1"/>
</dbReference>
<dbReference type="Proteomes" id="UP001321786">
    <property type="component" value="Chromosome"/>
</dbReference>
<evidence type="ECO:0000256" key="3">
    <source>
        <dbReference type="ARBA" id="ARBA00023163"/>
    </source>
</evidence>
<dbReference type="PROSITE" id="PS50042">
    <property type="entry name" value="CNMP_BINDING_3"/>
    <property type="match status" value="1"/>
</dbReference>
<dbReference type="CDD" id="cd00038">
    <property type="entry name" value="CAP_ED"/>
    <property type="match status" value="1"/>
</dbReference>
<sequence>MNKVSNALKNCDLFKKLSDDNINHILGFIDNKTITYKKGSIIAFEGDDCDSLGIVLEGTVELQTIFPSGKISTVMQMEESDIFGEALIFSSYNKYPISIVSITNSKLILLKKDKILHLLMHHPVVLENFLFLLSTKLFVLNSKVKMLSLDTIRQKICTYLISESRNQNSLRVKVKLSRKHMAEHMAVQRPSLSRELIKMEKEGLIKVDKNYITIVNMDDFEMELG</sequence>